<dbReference type="STRING" id="926559.JoomaDRAFT_3468"/>
<feature type="transmembrane region" description="Helical" evidence="1">
    <location>
        <begin position="614"/>
        <end position="636"/>
    </location>
</feature>
<keyword evidence="1" id="KW-1133">Transmembrane helix</keyword>
<keyword evidence="1" id="KW-0472">Membrane</keyword>
<dbReference type="InterPro" id="IPR024163">
    <property type="entry name" value="Aerotolerance_reg_N"/>
</dbReference>
<dbReference type="InterPro" id="IPR011933">
    <property type="entry name" value="Double_TM_dom"/>
</dbReference>
<name>I3C9W7_9FLAO</name>
<dbReference type="RefSeq" id="WP_008614670.1">
    <property type="nucleotide sequence ID" value="NZ_JH651379.1"/>
</dbReference>
<dbReference type="OrthoDB" id="9810200at2"/>
<dbReference type="eggNOG" id="COG2304">
    <property type="taxonomic scope" value="Bacteria"/>
</dbReference>
<keyword evidence="1 3" id="KW-0812">Transmembrane</keyword>
<protein>
    <submittedName>
        <fullName evidence="3">N-terminal double-transmembrane domain-containing protein</fullName>
    </submittedName>
</protein>
<dbReference type="PANTHER" id="PTHR37464">
    <property type="entry name" value="BLL2463 PROTEIN"/>
    <property type="match status" value="1"/>
</dbReference>
<evidence type="ECO:0000259" key="2">
    <source>
        <dbReference type="Pfam" id="PF07584"/>
    </source>
</evidence>
<keyword evidence="4" id="KW-1185">Reference proteome</keyword>
<reference evidence="3 4" key="1">
    <citation type="submission" date="2012-02" db="EMBL/GenBank/DDBJ databases">
        <title>Improved High-Quality Draft genome of Joostella marina DSM 19592.</title>
        <authorList>
            <consortium name="US DOE Joint Genome Institute (JGI-PGF)"/>
            <person name="Lucas S."/>
            <person name="Copeland A."/>
            <person name="Lapidus A."/>
            <person name="Bruce D."/>
            <person name="Goodwin L."/>
            <person name="Pitluck S."/>
            <person name="Peters L."/>
            <person name="Chertkov O."/>
            <person name="Ovchinnikova G."/>
            <person name="Kyrpides N."/>
            <person name="Mavromatis K."/>
            <person name="Detter J.C."/>
            <person name="Han C."/>
            <person name="Land M."/>
            <person name="Hauser L."/>
            <person name="Markowitz V."/>
            <person name="Cheng J.-F."/>
            <person name="Hugenholtz P."/>
            <person name="Woyke T."/>
            <person name="Wu D."/>
            <person name="Tindall B."/>
            <person name="Brambilla E."/>
            <person name="Klenk H.-P."/>
            <person name="Eisen J.A."/>
        </authorList>
    </citation>
    <scope>NUCLEOTIDE SEQUENCE [LARGE SCALE GENOMIC DNA]</scope>
    <source>
        <strain evidence="3 4">DSM 19592</strain>
    </source>
</reference>
<feature type="transmembrane region" description="Helical" evidence="1">
    <location>
        <begin position="6"/>
        <end position="24"/>
    </location>
</feature>
<evidence type="ECO:0000313" key="4">
    <source>
        <dbReference type="Proteomes" id="UP000004690"/>
    </source>
</evidence>
<sequence>MQFKHPEILWALFLLIIPIIIHLFQLRKFQKEAFTNVAFLKQLNLQTRKSSQLKKWLVLLTRLLALASVIIAFTEPYFANRNIKTTARETVIYLDNSYSMELKGSHGTLLQGAINQLIKNIPETEVFSLFTNTDSYKDVKITAIKNELLTDSYSSTQLELNEVFLKGNQLFSDKNTIKDFILLSDFQQREPFKIDSKEDETLYFVQLQPSEKNNIAIDSVYIDKKELSTYELKVQVSKNYPVDNLPIALYDGDKLIAKTSVTFENNLGTAILSVPSGNLKGKISIEDNGLQYDNSLYFSINKNDNINVLAINNADDNFLKKIFTEDEFNYTNTPTNAIDYNSIQQQNLIVLNELKVIPNSLITTLLEVKKQGANILIIPSVETDLNTYNQLFKNISNASIVSLDKKEKQITTIAFDHPLFKNVFDAKVTNFQYPKTKISYSLLGTNENVISYTDNTPFLAENNGIYIFTSPLNKEVGNFQNSPLIVPTLYNIAKQSLALPNLYYTIGKNITFDVKAKLTSDEILTIENKNTSFIPLQQTYSNHISITTTNLPKEAGVYTITKNKEEFMDVSFNFSRKESELNYLDINTITPKNTFSNIPDAFKNIKSENNVDELWKWFVIFALVFLCIELLILKYFK</sequence>
<gene>
    <name evidence="3" type="ORF">JoomaDRAFT_3468</name>
</gene>
<proteinExistence type="predicted"/>
<feature type="transmembrane region" description="Helical" evidence="1">
    <location>
        <begin position="56"/>
        <end position="78"/>
    </location>
</feature>
<evidence type="ECO:0000313" key="3">
    <source>
        <dbReference type="EMBL" id="EIJ40410.1"/>
    </source>
</evidence>
<dbReference type="EMBL" id="JH651379">
    <property type="protein sequence ID" value="EIJ40410.1"/>
    <property type="molecule type" value="Genomic_DNA"/>
</dbReference>
<dbReference type="NCBIfam" id="TIGR02226">
    <property type="entry name" value="two_anch"/>
    <property type="match status" value="1"/>
</dbReference>
<feature type="domain" description="Aerotolerance regulator N-terminal" evidence="2">
    <location>
        <begin position="1"/>
        <end position="76"/>
    </location>
</feature>
<dbReference type="PANTHER" id="PTHR37464:SF1">
    <property type="entry name" value="BLL2463 PROTEIN"/>
    <property type="match status" value="1"/>
</dbReference>
<dbReference type="AlphaFoldDB" id="I3C9W7"/>
<evidence type="ECO:0000256" key="1">
    <source>
        <dbReference type="SAM" id="Phobius"/>
    </source>
</evidence>
<dbReference type="HOGENOM" id="CLU_017817_1_0_10"/>
<organism evidence="3 4">
    <name type="scientific">Galbibacter orientalis DSM 19592</name>
    <dbReference type="NCBI Taxonomy" id="926559"/>
    <lineage>
        <taxon>Bacteria</taxon>
        <taxon>Pseudomonadati</taxon>
        <taxon>Bacteroidota</taxon>
        <taxon>Flavobacteriia</taxon>
        <taxon>Flavobacteriales</taxon>
        <taxon>Flavobacteriaceae</taxon>
        <taxon>Galbibacter</taxon>
    </lineage>
</organism>
<dbReference type="Pfam" id="PF07584">
    <property type="entry name" value="BatA"/>
    <property type="match status" value="1"/>
</dbReference>
<accession>I3C9W7</accession>
<dbReference type="Proteomes" id="UP000004690">
    <property type="component" value="Unassembled WGS sequence"/>
</dbReference>